<dbReference type="Gene3D" id="1.10.340.70">
    <property type="match status" value="1"/>
</dbReference>
<dbReference type="GO" id="GO:0015074">
    <property type="term" value="P:DNA integration"/>
    <property type="evidence" value="ECO:0007669"/>
    <property type="project" value="InterPro"/>
</dbReference>
<feature type="compositionally biased region" description="Acidic residues" evidence="1">
    <location>
        <begin position="545"/>
        <end position="561"/>
    </location>
</feature>
<reference evidence="3" key="1">
    <citation type="submission" date="2019-08" db="EMBL/GenBank/DDBJ databases">
        <title>The improved chromosome-level genome for the pearl oyster Pinctada fucata martensii using PacBio sequencing and Hi-C.</title>
        <authorList>
            <person name="Zheng Z."/>
        </authorList>
    </citation>
    <scope>NUCLEOTIDE SEQUENCE</scope>
    <source>
        <strain evidence="3">ZZ-2019</strain>
        <tissue evidence="3">Adductor muscle</tissue>
    </source>
</reference>
<dbReference type="PANTHER" id="PTHR37984:SF15">
    <property type="entry name" value="INTEGRASE CATALYTIC DOMAIN-CONTAINING PROTEIN"/>
    <property type="match status" value="1"/>
</dbReference>
<dbReference type="AlphaFoldDB" id="A0AA88YI36"/>
<evidence type="ECO:0000259" key="2">
    <source>
        <dbReference type="PROSITE" id="PS50994"/>
    </source>
</evidence>
<dbReference type="PANTHER" id="PTHR37984">
    <property type="entry name" value="PROTEIN CBG26694"/>
    <property type="match status" value="1"/>
</dbReference>
<evidence type="ECO:0000313" key="3">
    <source>
        <dbReference type="EMBL" id="KAK3105584.1"/>
    </source>
</evidence>
<dbReference type="InterPro" id="IPR054465">
    <property type="entry name" value="Integrase_p58-like_C"/>
</dbReference>
<proteinExistence type="predicted"/>
<organism evidence="3 4">
    <name type="scientific">Pinctada imbricata</name>
    <name type="common">Atlantic pearl-oyster</name>
    <name type="synonym">Pinctada martensii</name>
    <dbReference type="NCBI Taxonomy" id="66713"/>
    <lineage>
        <taxon>Eukaryota</taxon>
        <taxon>Metazoa</taxon>
        <taxon>Spiralia</taxon>
        <taxon>Lophotrochozoa</taxon>
        <taxon>Mollusca</taxon>
        <taxon>Bivalvia</taxon>
        <taxon>Autobranchia</taxon>
        <taxon>Pteriomorphia</taxon>
        <taxon>Pterioida</taxon>
        <taxon>Pterioidea</taxon>
        <taxon>Pteriidae</taxon>
        <taxon>Pinctada</taxon>
    </lineage>
</organism>
<dbReference type="InterPro" id="IPR012337">
    <property type="entry name" value="RNaseH-like_sf"/>
</dbReference>
<gene>
    <name evidence="3" type="ORF">FSP39_001056</name>
</gene>
<dbReference type="PROSITE" id="PS50994">
    <property type="entry name" value="INTEGRASE"/>
    <property type="match status" value="1"/>
</dbReference>
<evidence type="ECO:0000313" key="4">
    <source>
        <dbReference type="Proteomes" id="UP001186944"/>
    </source>
</evidence>
<accession>A0AA88YI36</accession>
<dbReference type="InterPro" id="IPR041588">
    <property type="entry name" value="Integrase_H2C2"/>
</dbReference>
<feature type="domain" description="Integrase catalytic" evidence="2">
    <location>
        <begin position="235"/>
        <end position="394"/>
    </location>
</feature>
<dbReference type="SUPFAM" id="SSF53098">
    <property type="entry name" value="Ribonuclease H-like"/>
    <property type="match status" value="1"/>
</dbReference>
<dbReference type="Pfam" id="PF00665">
    <property type="entry name" value="rve"/>
    <property type="match status" value="1"/>
</dbReference>
<sequence length="586" mass="67216">MYARWISILETYEYEIQHRPGAKHRNADGISRIPTRKCKRSDCPDCTSYLKTDDHQYPHEQSVNQINVETQSDKNDDRLFESNWLENLSTSEIARMQENDPSIGPILKLKRETATKPSRDVAINLSNEARILLGHWETLEIVDGVLYRRNCRSSVNNSQLQLVVAKEMRLFIFEQLHGNRIAGHFGRDRTIEAISRRYYWPNQYECLKRWCQECDVCARCKPGPGLGKSPLKQLHATAPMRIIAIDIFGPLPITDNGNEYIIVIGDYYTKWKEAFSVPNHTALTVADKLVTEMICKFGCPEQIHTDQGREFESNLFKSVCEKLGINKTRTTPYRPQSDGLVERFNRTLRQMLSMFVHENQRDWDDHLPYLLMAYRSTAHKSTGCTPNLLMLGRENDCPIDIVVGPPPDRKNEECPIKYVEWMQTAMMSAFEFAHDNLGDAATIQKKGYDSQLKIRSYDEGSWVWRWYPPTAGIKLGLGWTGPYLVICKLSDLLYTIQKSQNSPKITVHVDHLKPYVGSNAPESWIVSERNVIPQMIDDDDVISPDAGDENEVVNDANEEGLNESNPIIITKTKSGRVVKPKDRYSP</sequence>
<dbReference type="Gene3D" id="3.30.420.10">
    <property type="entry name" value="Ribonuclease H-like superfamily/Ribonuclease H"/>
    <property type="match status" value="1"/>
</dbReference>
<dbReference type="InterPro" id="IPR001584">
    <property type="entry name" value="Integrase_cat-core"/>
</dbReference>
<comment type="caution">
    <text evidence="3">The sequence shown here is derived from an EMBL/GenBank/DDBJ whole genome shotgun (WGS) entry which is preliminary data.</text>
</comment>
<dbReference type="FunFam" id="1.10.340.70:FF:000001">
    <property type="entry name" value="Retrovirus-related Pol polyprotein from transposon gypsy-like Protein"/>
    <property type="match status" value="1"/>
</dbReference>
<dbReference type="GO" id="GO:0003676">
    <property type="term" value="F:nucleic acid binding"/>
    <property type="evidence" value="ECO:0007669"/>
    <property type="project" value="InterPro"/>
</dbReference>
<protein>
    <recommendedName>
        <fullName evidence="2">Integrase catalytic domain-containing protein</fullName>
    </recommendedName>
</protein>
<dbReference type="Pfam" id="PF22938">
    <property type="entry name" value="Integrase_p58_C"/>
    <property type="match status" value="1"/>
</dbReference>
<keyword evidence="4" id="KW-1185">Reference proteome</keyword>
<evidence type="ECO:0000256" key="1">
    <source>
        <dbReference type="SAM" id="MobiDB-lite"/>
    </source>
</evidence>
<dbReference type="Pfam" id="PF17921">
    <property type="entry name" value="Integrase_H2C2"/>
    <property type="match status" value="1"/>
</dbReference>
<dbReference type="Proteomes" id="UP001186944">
    <property type="component" value="Unassembled WGS sequence"/>
</dbReference>
<dbReference type="InterPro" id="IPR036397">
    <property type="entry name" value="RNaseH_sf"/>
</dbReference>
<dbReference type="InterPro" id="IPR050951">
    <property type="entry name" value="Retrovirus_Pol_polyprotein"/>
</dbReference>
<dbReference type="EMBL" id="VSWD01000003">
    <property type="protein sequence ID" value="KAK3105584.1"/>
    <property type="molecule type" value="Genomic_DNA"/>
</dbReference>
<dbReference type="FunFam" id="3.30.420.10:FF:000032">
    <property type="entry name" value="Retrovirus-related Pol polyprotein from transposon 297-like Protein"/>
    <property type="match status" value="1"/>
</dbReference>
<name>A0AA88YI36_PINIB</name>
<feature type="region of interest" description="Disordered" evidence="1">
    <location>
        <begin position="545"/>
        <end position="564"/>
    </location>
</feature>